<proteinExistence type="inferred from homology"/>
<dbReference type="SUPFAM" id="SSF53383">
    <property type="entry name" value="PLP-dependent transferases"/>
    <property type="match status" value="1"/>
</dbReference>
<keyword evidence="5" id="KW-0663">Pyridoxal phosphate</keyword>
<reference evidence="9" key="1">
    <citation type="journal article" date="2014" name="Front. Microbiol.">
        <title>High frequency of phylogenetically diverse reductive dehalogenase-homologous genes in deep subseafloor sedimentary metagenomes.</title>
        <authorList>
            <person name="Kawai M."/>
            <person name="Futagami T."/>
            <person name="Toyoda A."/>
            <person name="Takaki Y."/>
            <person name="Nishi S."/>
            <person name="Hori S."/>
            <person name="Arai W."/>
            <person name="Tsubouchi T."/>
            <person name="Morono Y."/>
            <person name="Uchiyama I."/>
            <person name="Ito T."/>
            <person name="Fujiyama A."/>
            <person name="Inagaki F."/>
            <person name="Takami H."/>
        </authorList>
    </citation>
    <scope>NUCLEOTIDE SEQUENCE</scope>
    <source>
        <strain evidence="9">Expedition CK06-06</strain>
    </source>
</reference>
<dbReference type="EC" id="2.8.1.7" evidence="3"/>
<evidence type="ECO:0000256" key="5">
    <source>
        <dbReference type="ARBA" id="ARBA00022898"/>
    </source>
</evidence>
<dbReference type="InterPro" id="IPR015421">
    <property type="entry name" value="PyrdxlP-dep_Trfase_major"/>
</dbReference>
<protein>
    <recommendedName>
        <fullName evidence="3">cysteine desulfurase</fullName>
        <ecNumber evidence="3">2.8.1.7</ecNumber>
    </recommendedName>
</protein>
<accession>X1QJH3</accession>
<evidence type="ECO:0000256" key="7">
    <source>
        <dbReference type="ARBA" id="ARBA00023014"/>
    </source>
</evidence>
<dbReference type="InterPro" id="IPR000192">
    <property type="entry name" value="Aminotrans_V_dom"/>
</dbReference>
<comment type="cofactor">
    <cofactor evidence="1">
        <name>pyridoxal 5'-phosphate</name>
        <dbReference type="ChEBI" id="CHEBI:597326"/>
    </cofactor>
</comment>
<sequence>AVVNPKDVENAINDKTILISIIHANNVVGSIQPIAEIGKISKERGIIFHTDAVQSFGTLKIDIEKLNVDLLSMSSHKLHGPKGVGALYKRKKIKITPLMHGGEHEKGRRAGTENIPGIVGFAKAVEIALNELDKKVKKLRELREYLVKGVLKGIDDVLYVGHPKNRLPGHASFTIKYIEGESIVLELDAKGIAISSGSACASLKLEPSHVLLAMGIPPEIAQGSIRISMGRSNTKEEVDYFLEVLPPIVERLREMSPLYKKGSGK</sequence>
<dbReference type="PANTHER" id="PTHR11601">
    <property type="entry name" value="CYSTEINE DESULFURYLASE FAMILY MEMBER"/>
    <property type="match status" value="1"/>
</dbReference>
<organism evidence="9">
    <name type="scientific">marine sediment metagenome</name>
    <dbReference type="NCBI Taxonomy" id="412755"/>
    <lineage>
        <taxon>unclassified sequences</taxon>
        <taxon>metagenomes</taxon>
        <taxon>ecological metagenomes</taxon>
    </lineage>
</organism>
<dbReference type="GO" id="GO:0046872">
    <property type="term" value="F:metal ion binding"/>
    <property type="evidence" value="ECO:0007669"/>
    <property type="project" value="UniProtKB-KW"/>
</dbReference>
<dbReference type="InterPro" id="IPR020578">
    <property type="entry name" value="Aminotrans_V_PyrdxlP_BS"/>
</dbReference>
<keyword evidence="6" id="KW-0408">Iron</keyword>
<evidence type="ECO:0000256" key="4">
    <source>
        <dbReference type="ARBA" id="ARBA00022723"/>
    </source>
</evidence>
<dbReference type="PROSITE" id="PS00595">
    <property type="entry name" value="AA_TRANSFER_CLASS_5"/>
    <property type="match status" value="1"/>
</dbReference>
<gene>
    <name evidence="9" type="ORF">S06H3_41180</name>
</gene>
<dbReference type="GO" id="GO:0051536">
    <property type="term" value="F:iron-sulfur cluster binding"/>
    <property type="evidence" value="ECO:0007669"/>
    <property type="project" value="UniProtKB-KW"/>
</dbReference>
<dbReference type="Gene3D" id="3.40.640.10">
    <property type="entry name" value="Type I PLP-dependent aspartate aminotransferase-like (Major domain)"/>
    <property type="match status" value="1"/>
</dbReference>
<dbReference type="Pfam" id="PF00266">
    <property type="entry name" value="Aminotran_5"/>
    <property type="match status" value="1"/>
</dbReference>
<evidence type="ECO:0000256" key="2">
    <source>
        <dbReference type="ARBA" id="ARBA00006490"/>
    </source>
</evidence>
<dbReference type="InterPro" id="IPR015422">
    <property type="entry name" value="PyrdxlP-dep_Trfase_small"/>
</dbReference>
<keyword evidence="7" id="KW-0411">Iron-sulfur</keyword>
<dbReference type="PANTHER" id="PTHR11601:SF34">
    <property type="entry name" value="CYSTEINE DESULFURASE"/>
    <property type="match status" value="1"/>
</dbReference>
<evidence type="ECO:0000313" key="9">
    <source>
        <dbReference type="EMBL" id="GAI43414.1"/>
    </source>
</evidence>
<dbReference type="AlphaFoldDB" id="X1QJH3"/>
<name>X1QJH3_9ZZZZ</name>
<comment type="similarity">
    <text evidence="2">Belongs to the class-V pyridoxal-phosphate-dependent aminotransferase family. NifS/IscS subfamily.</text>
</comment>
<keyword evidence="4" id="KW-0479">Metal-binding</keyword>
<feature type="domain" description="Aminotransferase class V" evidence="8">
    <location>
        <begin position="4"/>
        <end position="241"/>
    </location>
</feature>
<dbReference type="Gene3D" id="3.90.1150.10">
    <property type="entry name" value="Aspartate Aminotransferase, domain 1"/>
    <property type="match status" value="1"/>
</dbReference>
<dbReference type="EMBL" id="BARV01025346">
    <property type="protein sequence ID" value="GAI43414.1"/>
    <property type="molecule type" value="Genomic_DNA"/>
</dbReference>
<evidence type="ECO:0000256" key="1">
    <source>
        <dbReference type="ARBA" id="ARBA00001933"/>
    </source>
</evidence>
<feature type="non-terminal residue" evidence="9">
    <location>
        <position position="265"/>
    </location>
</feature>
<feature type="non-terminal residue" evidence="9">
    <location>
        <position position="1"/>
    </location>
</feature>
<dbReference type="InterPro" id="IPR015424">
    <property type="entry name" value="PyrdxlP-dep_Trfase"/>
</dbReference>
<evidence type="ECO:0000256" key="3">
    <source>
        <dbReference type="ARBA" id="ARBA00012239"/>
    </source>
</evidence>
<comment type="caution">
    <text evidence="9">The sequence shown here is derived from an EMBL/GenBank/DDBJ whole genome shotgun (WGS) entry which is preliminary data.</text>
</comment>
<evidence type="ECO:0000259" key="8">
    <source>
        <dbReference type="Pfam" id="PF00266"/>
    </source>
</evidence>
<dbReference type="GO" id="GO:0031071">
    <property type="term" value="F:cysteine desulfurase activity"/>
    <property type="evidence" value="ECO:0007669"/>
    <property type="project" value="UniProtKB-EC"/>
</dbReference>
<evidence type="ECO:0000256" key="6">
    <source>
        <dbReference type="ARBA" id="ARBA00023004"/>
    </source>
</evidence>